<evidence type="ECO:0000256" key="2">
    <source>
        <dbReference type="SAM" id="MobiDB-lite"/>
    </source>
</evidence>
<keyword evidence="1" id="KW-0863">Zinc-finger</keyword>
<dbReference type="PROSITE" id="PS50103">
    <property type="entry name" value="ZF_C3H1"/>
    <property type="match status" value="1"/>
</dbReference>
<evidence type="ECO:0000259" key="3">
    <source>
        <dbReference type="PROSITE" id="PS50103"/>
    </source>
</evidence>
<feature type="region of interest" description="Disordered" evidence="2">
    <location>
        <begin position="513"/>
        <end position="552"/>
    </location>
</feature>
<accession>A0A1R3JM71</accession>
<dbReference type="EMBL" id="AWWV01007557">
    <property type="protein sequence ID" value="OMO95911.1"/>
    <property type="molecule type" value="Genomic_DNA"/>
</dbReference>
<comment type="caution">
    <text evidence="4">The sequence shown here is derived from an EMBL/GenBank/DDBJ whole genome shotgun (WGS) entry which is preliminary data.</text>
</comment>
<keyword evidence="1" id="KW-0862">Zinc</keyword>
<dbReference type="OrthoDB" id="10655509at2759"/>
<dbReference type="InterPro" id="IPR000571">
    <property type="entry name" value="Znf_CCCH"/>
</dbReference>
<evidence type="ECO:0000256" key="1">
    <source>
        <dbReference type="PROSITE-ProRule" id="PRU00723"/>
    </source>
</evidence>
<feature type="region of interest" description="Disordered" evidence="2">
    <location>
        <begin position="242"/>
        <end position="270"/>
    </location>
</feature>
<organism evidence="4 5">
    <name type="scientific">Corchorus capsularis</name>
    <name type="common">Jute</name>
    <dbReference type="NCBI Taxonomy" id="210143"/>
    <lineage>
        <taxon>Eukaryota</taxon>
        <taxon>Viridiplantae</taxon>
        <taxon>Streptophyta</taxon>
        <taxon>Embryophyta</taxon>
        <taxon>Tracheophyta</taxon>
        <taxon>Spermatophyta</taxon>
        <taxon>Magnoliopsida</taxon>
        <taxon>eudicotyledons</taxon>
        <taxon>Gunneridae</taxon>
        <taxon>Pentapetalae</taxon>
        <taxon>rosids</taxon>
        <taxon>malvids</taxon>
        <taxon>Malvales</taxon>
        <taxon>Malvaceae</taxon>
        <taxon>Grewioideae</taxon>
        <taxon>Apeibeae</taxon>
        <taxon>Corchorus</taxon>
    </lineage>
</organism>
<feature type="compositionally biased region" description="Basic and acidic residues" evidence="2">
    <location>
        <begin position="242"/>
        <end position="251"/>
    </location>
</feature>
<proteinExistence type="predicted"/>
<keyword evidence="1" id="KW-0479">Metal-binding</keyword>
<sequence>MMCDDMMEIWLINYVIQQKDIINLLQRLISSQEVAQIPPQCISPLGTTQGSMYDIGYANGVNNMQGYVGGIEGGQPWFAREMEPPAFSLPSSESPPYTHAVLTHPTMAPNIPTPHVQVPSEGSFISETLKEQETRLRMIHDRENFYSGLDSGDMYNIEKASGGSHLHSEFFYLKTLKEQRAIIEEEVANSAQKYHESSTEATIPWERLPTLNQMKMKMMKIMPYAGMVCIPTTPKEAPKIVQEEREASKEDIEMDIPPPSPPRLVKSKEEPLDDPIDNQVLEHEDQDLLGINKFLEDGCYGAVEWISTNQFFSKDEGICQDEDTPQGELTVRLTCNSTAILALIDYKTKIAHSEADLQLTAIPALTNYKTKGYCHSDSGWSCFFYVLLQGQWFGQICPLGVACPDLHSPLERESSVCHLYLITGRCYFPGSCPLQSHPDAHPTSLCALCFGGSSQESLTTGVFNFDEELVEDSLNYARNDAFNREVECLNPTEVTNDEVDVCGGDSLALVIRSDPGSHWSPQNSDPSESGPISNTSRDGNKSSTRKFQTTRT</sequence>
<feature type="compositionally biased region" description="Polar residues" evidence="2">
    <location>
        <begin position="519"/>
        <end position="552"/>
    </location>
</feature>
<keyword evidence="5" id="KW-1185">Reference proteome</keyword>
<protein>
    <recommendedName>
        <fullName evidence="3">C3H1-type domain-containing protein</fullName>
    </recommendedName>
</protein>
<dbReference type="AlphaFoldDB" id="A0A1R3JM71"/>
<dbReference type="Gramene" id="OMO95911">
    <property type="protein sequence ID" value="OMO95911"/>
    <property type="gene ID" value="CCACVL1_05182"/>
</dbReference>
<name>A0A1R3JM71_COCAP</name>
<dbReference type="GO" id="GO:0008270">
    <property type="term" value="F:zinc ion binding"/>
    <property type="evidence" value="ECO:0007669"/>
    <property type="project" value="UniProtKB-KW"/>
</dbReference>
<evidence type="ECO:0000313" key="4">
    <source>
        <dbReference type="EMBL" id="OMO95911.1"/>
    </source>
</evidence>
<dbReference type="Proteomes" id="UP000188268">
    <property type="component" value="Unassembled WGS sequence"/>
</dbReference>
<feature type="zinc finger region" description="C3H1-type" evidence="1">
    <location>
        <begin position="411"/>
        <end position="440"/>
    </location>
</feature>
<reference evidence="4 5" key="1">
    <citation type="submission" date="2013-09" db="EMBL/GenBank/DDBJ databases">
        <title>Corchorus capsularis genome sequencing.</title>
        <authorList>
            <person name="Alam M."/>
            <person name="Haque M.S."/>
            <person name="Islam M.S."/>
            <person name="Emdad E.M."/>
            <person name="Islam M.M."/>
            <person name="Ahmed B."/>
            <person name="Halim A."/>
            <person name="Hossen Q.M.M."/>
            <person name="Hossain M.Z."/>
            <person name="Ahmed R."/>
            <person name="Khan M.M."/>
            <person name="Islam R."/>
            <person name="Rashid M.M."/>
            <person name="Khan S.A."/>
            <person name="Rahman M.S."/>
            <person name="Alam M."/>
        </authorList>
    </citation>
    <scope>NUCLEOTIDE SEQUENCE [LARGE SCALE GENOMIC DNA]</scope>
    <source>
        <strain evidence="5">cv. CVL-1</strain>
        <tissue evidence="4">Whole seedling</tissue>
    </source>
</reference>
<gene>
    <name evidence="4" type="ORF">CCACVL1_05182</name>
</gene>
<evidence type="ECO:0000313" key="5">
    <source>
        <dbReference type="Proteomes" id="UP000188268"/>
    </source>
</evidence>
<feature type="domain" description="C3H1-type" evidence="3">
    <location>
        <begin position="411"/>
        <end position="440"/>
    </location>
</feature>